<dbReference type="STRING" id="1561998.A0A1I7TZW9"/>
<dbReference type="PANTHER" id="PTHR22960">
    <property type="entry name" value="MOLYBDOPTERIN COFACTOR SYNTHESIS PROTEIN A"/>
    <property type="match status" value="1"/>
</dbReference>
<name>A0A1I7TZW9_9PELO</name>
<sequence>MSRQVGRKLIQWSTRAKSTEEIVNQLTIPLKEHEKPLRMLTINEKKEAVRLKMKELNVVVIRNQNDNEIVDFVKLTENRNLDIRFIEFMPFGGNEFKNNQFYGYREMLNLIVEKFGENVIRLSDSPNDTTKAYKIQSYQGQFGFITSMSDHFCNTCNRLRITADGNLKVCLHGNSEVSLRDKLRGGDSDEQLSEVIQTAVNNKKARHAGMDALKNLPNRPMILIGG</sequence>
<evidence type="ECO:0000313" key="5">
    <source>
        <dbReference type="WBParaSite" id="Csp11.Scaffold629.g13466.t1"/>
    </source>
</evidence>
<dbReference type="InterPro" id="IPR058240">
    <property type="entry name" value="rSAM_sf"/>
</dbReference>
<dbReference type="Proteomes" id="UP000095282">
    <property type="component" value="Unplaced"/>
</dbReference>
<comment type="pathway">
    <text evidence="1">Cofactor biosynthesis; molybdopterin biosynthesis.</text>
</comment>
<dbReference type="Gene3D" id="3.20.20.70">
    <property type="entry name" value="Aldolase class I"/>
    <property type="match status" value="1"/>
</dbReference>
<evidence type="ECO:0000313" key="4">
    <source>
        <dbReference type="Proteomes" id="UP000095282"/>
    </source>
</evidence>
<evidence type="ECO:0000259" key="3">
    <source>
        <dbReference type="Pfam" id="PF06463"/>
    </source>
</evidence>
<keyword evidence="2" id="KW-0501">Molybdenum cofactor biosynthesis</keyword>
<dbReference type="Pfam" id="PF06463">
    <property type="entry name" value="Mob_synth_C"/>
    <property type="match status" value="1"/>
</dbReference>
<dbReference type="GO" id="GO:0061798">
    <property type="term" value="F:GTP 3',8'-cyclase activity"/>
    <property type="evidence" value="ECO:0007669"/>
    <property type="project" value="TreeGrafter"/>
</dbReference>
<dbReference type="SUPFAM" id="SSF102114">
    <property type="entry name" value="Radical SAM enzymes"/>
    <property type="match status" value="1"/>
</dbReference>
<dbReference type="InterPro" id="IPR013785">
    <property type="entry name" value="Aldolase_TIM"/>
</dbReference>
<feature type="domain" description="Molybdenum cofactor biosynthesis protein A-like twitch" evidence="3">
    <location>
        <begin position="82"/>
        <end position="208"/>
    </location>
</feature>
<dbReference type="WBParaSite" id="Csp11.Scaffold629.g13466.t1">
    <property type="protein sequence ID" value="Csp11.Scaffold629.g13466.t1"/>
    <property type="gene ID" value="Csp11.Scaffold629.g13466"/>
</dbReference>
<reference evidence="5" key="1">
    <citation type="submission" date="2016-11" db="UniProtKB">
        <authorList>
            <consortium name="WormBaseParasite"/>
        </authorList>
    </citation>
    <scope>IDENTIFICATION</scope>
</reference>
<organism evidence="4 5">
    <name type="scientific">Caenorhabditis tropicalis</name>
    <dbReference type="NCBI Taxonomy" id="1561998"/>
    <lineage>
        <taxon>Eukaryota</taxon>
        <taxon>Metazoa</taxon>
        <taxon>Ecdysozoa</taxon>
        <taxon>Nematoda</taxon>
        <taxon>Chromadorea</taxon>
        <taxon>Rhabditida</taxon>
        <taxon>Rhabditina</taxon>
        <taxon>Rhabditomorpha</taxon>
        <taxon>Rhabditoidea</taxon>
        <taxon>Rhabditidae</taxon>
        <taxon>Peloderinae</taxon>
        <taxon>Caenorhabditis</taxon>
    </lineage>
</organism>
<dbReference type="GO" id="GO:0006777">
    <property type="term" value="P:Mo-molybdopterin cofactor biosynthetic process"/>
    <property type="evidence" value="ECO:0007669"/>
    <property type="project" value="UniProtKB-KW"/>
</dbReference>
<proteinExistence type="predicted"/>
<dbReference type="InterPro" id="IPR010505">
    <property type="entry name" value="MoaA_twitch"/>
</dbReference>
<keyword evidence="4" id="KW-1185">Reference proteome</keyword>
<accession>A0A1I7TZW9</accession>
<dbReference type="CDD" id="cd21117">
    <property type="entry name" value="Twitch_MoaA"/>
    <property type="match status" value="1"/>
</dbReference>
<dbReference type="PANTHER" id="PTHR22960:SF0">
    <property type="entry name" value="MOLYBDENUM COFACTOR BIOSYNTHESIS PROTEIN 1"/>
    <property type="match status" value="1"/>
</dbReference>
<evidence type="ECO:0000256" key="1">
    <source>
        <dbReference type="ARBA" id="ARBA00005046"/>
    </source>
</evidence>
<dbReference type="InterPro" id="IPR050105">
    <property type="entry name" value="MoCo_biosynth_MoaA/MoaC"/>
</dbReference>
<dbReference type="GO" id="GO:0051539">
    <property type="term" value="F:4 iron, 4 sulfur cluster binding"/>
    <property type="evidence" value="ECO:0007669"/>
    <property type="project" value="UniProtKB-KW"/>
</dbReference>
<dbReference type="AlphaFoldDB" id="A0A1I7TZW9"/>
<dbReference type="GO" id="GO:0061799">
    <property type="term" value="F:cyclic pyranopterin monophosphate synthase activity"/>
    <property type="evidence" value="ECO:0007669"/>
    <property type="project" value="TreeGrafter"/>
</dbReference>
<evidence type="ECO:0000256" key="2">
    <source>
        <dbReference type="ARBA" id="ARBA00023150"/>
    </source>
</evidence>
<protein>
    <submittedName>
        <fullName evidence="5">Mob_synth_C domain-containing protein</fullName>
    </submittedName>
</protein>